<dbReference type="GO" id="GO:0016853">
    <property type="term" value="F:isomerase activity"/>
    <property type="evidence" value="ECO:0007669"/>
    <property type="project" value="UniProtKB-KW"/>
</dbReference>
<proteinExistence type="predicted"/>
<organism evidence="2 3">
    <name type="scientific">Candidatus Caccalectryoclostridium excrementigallinarum</name>
    <dbReference type="NCBI Taxonomy" id="2840710"/>
    <lineage>
        <taxon>Bacteria</taxon>
        <taxon>Bacillati</taxon>
        <taxon>Bacillota</taxon>
        <taxon>Clostridia</taxon>
        <taxon>Christensenellales</taxon>
        <taxon>Christensenellaceae</taxon>
        <taxon>Christensenellaceae incertae sedis</taxon>
        <taxon>Candidatus Caccalectryoclostridium</taxon>
    </lineage>
</organism>
<reference evidence="2" key="2">
    <citation type="journal article" date="2021" name="PeerJ">
        <title>Extensive microbial diversity within the chicken gut microbiome revealed by metagenomics and culture.</title>
        <authorList>
            <person name="Gilroy R."/>
            <person name="Ravi A."/>
            <person name="Getino M."/>
            <person name="Pursley I."/>
            <person name="Horton D.L."/>
            <person name="Alikhan N.F."/>
            <person name="Baker D."/>
            <person name="Gharbi K."/>
            <person name="Hall N."/>
            <person name="Watson M."/>
            <person name="Adriaenssens E.M."/>
            <person name="Foster-Nyarko E."/>
            <person name="Jarju S."/>
            <person name="Secka A."/>
            <person name="Antonio M."/>
            <person name="Oren A."/>
            <person name="Chaudhuri R.R."/>
            <person name="La Ragione R."/>
            <person name="Hildebrand F."/>
            <person name="Pallen M.J."/>
        </authorList>
    </citation>
    <scope>NUCLEOTIDE SEQUENCE</scope>
    <source>
        <strain evidence="2">9366</strain>
    </source>
</reference>
<dbReference type="EMBL" id="DVNJ01000032">
    <property type="protein sequence ID" value="HIU63379.1"/>
    <property type="molecule type" value="Genomic_DNA"/>
</dbReference>
<dbReference type="PANTHER" id="PTHR12110">
    <property type="entry name" value="HYDROXYPYRUVATE ISOMERASE"/>
    <property type="match status" value="1"/>
</dbReference>
<dbReference type="SUPFAM" id="SSF51658">
    <property type="entry name" value="Xylose isomerase-like"/>
    <property type="match status" value="1"/>
</dbReference>
<gene>
    <name evidence="2" type="ORF">IAB07_06400</name>
</gene>
<feature type="domain" description="Xylose isomerase-like TIM barrel" evidence="1">
    <location>
        <begin position="21"/>
        <end position="262"/>
    </location>
</feature>
<dbReference type="AlphaFoldDB" id="A0A9D1SK23"/>
<evidence type="ECO:0000313" key="2">
    <source>
        <dbReference type="EMBL" id="HIU63379.1"/>
    </source>
</evidence>
<dbReference type="Gene3D" id="3.20.20.150">
    <property type="entry name" value="Divalent-metal-dependent TIM barrel enzymes"/>
    <property type="match status" value="1"/>
</dbReference>
<accession>A0A9D1SK23</accession>
<sequence>MEIGISTASYFPRLVTEDAMDALAMAGAKVCEVFFASHCEYDTRFAALVKERADRGGVRVNSVHALTNQFEPELFGRGLRSHADAVETFKKVCDAGKVLGAKYYVFHGATRLKPAVKYVFDFDFLAERVRGLCEIAEERGIELTYENVHWAYFSEPSYFAELAPRCPRLGATLDIKQAMQSRIDYAEFLKVMGKRLKTVHLCNYTEAGKLVMPHDKAGVFDFKTLFKRLKDVGFDGACLIEVYSSCYEDTGEIGRSLEFLNEIKESL</sequence>
<keyword evidence="2" id="KW-0413">Isomerase</keyword>
<dbReference type="InterPro" id="IPR036237">
    <property type="entry name" value="Xyl_isomerase-like_sf"/>
</dbReference>
<evidence type="ECO:0000313" key="3">
    <source>
        <dbReference type="Proteomes" id="UP000824145"/>
    </source>
</evidence>
<reference evidence="2" key="1">
    <citation type="submission" date="2020-10" db="EMBL/GenBank/DDBJ databases">
        <authorList>
            <person name="Gilroy R."/>
        </authorList>
    </citation>
    <scope>NUCLEOTIDE SEQUENCE</scope>
    <source>
        <strain evidence="2">9366</strain>
    </source>
</reference>
<dbReference type="InterPro" id="IPR050312">
    <property type="entry name" value="IolE/XylAMocC-like"/>
</dbReference>
<protein>
    <submittedName>
        <fullName evidence="2">Sugar phosphate isomerase/epimerase</fullName>
    </submittedName>
</protein>
<dbReference type="Pfam" id="PF01261">
    <property type="entry name" value="AP_endonuc_2"/>
    <property type="match status" value="1"/>
</dbReference>
<name>A0A9D1SK23_9FIRM</name>
<comment type="caution">
    <text evidence="2">The sequence shown here is derived from an EMBL/GenBank/DDBJ whole genome shotgun (WGS) entry which is preliminary data.</text>
</comment>
<dbReference type="Proteomes" id="UP000824145">
    <property type="component" value="Unassembled WGS sequence"/>
</dbReference>
<dbReference type="InterPro" id="IPR013022">
    <property type="entry name" value="Xyl_isomerase-like_TIM-brl"/>
</dbReference>
<dbReference type="PANTHER" id="PTHR12110:SF41">
    <property type="entry name" value="INOSOSE DEHYDRATASE"/>
    <property type="match status" value="1"/>
</dbReference>
<evidence type="ECO:0000259" key="1">
    <source>
        <dbReference type="Pfam" id="PF01261"/>
    </source>
</evidence>